<keyword evidence="3" id="KW-1185">Reference proteome</keyword>
<evidence type="ECO:0000313" key="3">
    <source>
        <dbReference type="Proteomes" id="UP000008854"/>
    </source>
</evidence>
<feature type="region of interest" description="Disordered" evidence="2">
    <location>
        <begin position="149"/>
        <end position="173"/>
    </location>
</feature>
<evidence type="ECO:0000256" key="1">
    <source>
        <dbReference type="SAM" id="Coils"/>
    </source>
</evidence>
<evidence type="ECO:0000313" key="4">
    <source>
        <dbReference type="WBParaSite" id="Smp_021390.2"/>
    </source>
</evidence>
<dbReference type="ExpressionAtlas" id="A0A5K4EB28">
    <property type="expression patterns" value="baseline"/>
</dbReference>
<dbReference type="InParanoid" id="A0A5K4EB28"/>
<accession>A0A5K4EB28</accession>
<evidence type="ECO:0000256" key="2">
    <source>
        <dbReference type="SAM" id="MobiDB-lite"/>
    </source>
</evidence>
<dbReference type="Proteomes" id="UP000008854">
    <property type="component" value="Unassembled WGS sequence"/>
</dbReference>
<name>A0A5K4EB28_SCHMA</name>
<reference evidence="3" key="1">
    <citation type="journal article" date="2012" name="PLoS Negl. Trop. Dis.">
        <title>A systematically improved high quality genome and transcriptome of the human blood fluke Schistosoma mansoni.</title>
        <authorList>
            <person name="Protasio A.V."/>
            <person name="Tsai I.J."/>
            <person name="Babbage A."/>
            <person name="Nichol S."/>
            <person name="Hunt M."/>
            <person name="Aslett M.A."/>
            <person name="De Silva N."/>
            <person name="Velarde G.S."/>
            <person name="Anderson T.J."/>
            <person name="Clark R.C."/>
            <person name="Davidson C."/>
            <person name="Dillon G.P."/>
            <person name="Holroyd N.E."/>
            <person name="LoVerde P.T."/>
            <person name="Lloyd C."/>
            <person name="McQuillan J."/>
            <person name="Oliveira G."/>
            <person name="Otto T.D."/>
            <person name="Parker-Manuel S.J."/>
            <person name="Quail M.A."/>
            <person name="Wilson R.A."/>
            <person name="Zerlotini A."/>
            <person name="Dunne D.W."/>
            <person name="Berriman M."/>
        </authorList>
    </citation>
    <scope>NUCLEOTIDE SEQUENCE [LARGE SCALE GENOMIC DNA]</scope>
    <source>
        <strain evidence="3">Puerto Rican</strain>
    </source>
</reference>
<feature type="coiled-coil region" evidence="1">
    <location>
        <begin position="303"/>
        <end position="330"/>
    </location>
</feature>
<dbReference type="STRING" id="6183.A0A5K4EB28"/>
<protein>
    <submittedName>
        <fullName evidence="4">Subfamily M23B non-peptidase homologue (M23 family)</fullName>
    </submittedName>
</protein>
<keyword evidence="1" id="KW-0175">Coiled coil</keyword>
<reference evidence="4" key="2">
    <citation type="submission" date="2019-11" db="UniProtKB">
        <authorList>
            <consortium name="WormBaseParasite"/>
        </authorList>
    </citation>
    <scope>IDENTIFICATION</scope>
    <source>
        <strain evidence="4">Puerto Rican</strain>
    </source>
</reference>
<organism evidence="3 4">
    <name type="scientific">Schistosoma mansoni</name>
    <name type="common">Blood fluke</name>
    <dbReference type="NCBI Taxonomy" id="6183"/>
    <lineage>
        <taxon>Eukaryota</taxon>
        <taxon>Metazoa</taxon>
        <taxon>Spiralia</taxon>
        <taxon>Lophotrochozoa</taxon>
        <taxon>Platyhelminthes</taxon>
        <taxon>Trematoda</taxon>
        <taxon>Digenea</taxon>
        <taxon>Strigeidida</taxon>
        <taxon>Schistosomatoidea</taxon>
        <taxon>Schistosomatidae</taxon>
        <taxon>Schistosoma</taxon>
    </lineage>
</organism>
<proteinExistence type="predicted"/>
<dbReference type="AlphaFoldDB" id="A0A5K4EB28"/>
<sequence length="453" mass="52574">MRFLSSENTNQPVTDYLVTLVFNIFTHVKECTVKKVALLSKQNKDINAQCRILKENPVKTENGLTMLVNPIESSKINQNAGCCKQNSPENIRLLHQKFFKLQNQLQDKDSQYNRLVTDMKFTRVEELRVQLETAFAEIKRLKEQNHILSDQCSEKKGQSTSKPKKRFSSEKNQSNFQIKTLSRVIKDLDQQKQELIAKNHCLVNKIQKLYRHLSSNDVKEDITPYRACQDDECNVQIGSSKTSSENLLVATIVGSTVSQNVTNQVPKVSTIVQRDENMVSELASAKAQIANLLHLNKTLSESSEKMKKDYEIMKKKMIEQEAEIQKYQRKTVRENECQTEVKIRKGNRNDEKLENGGVFVKMETTEKDVVKQIKNILPTKDLHYEDDENTFNHRNEKNQSEMKNIQEQNRFNGQSDLGYPFLTKQQTNDMENKVRFQENLKANDDVIDFYDFT</sequence>
<dbReference type="WBParaSite" id="Smp_021390.2">
    <property type="protein sequence ID" value="Smp_021390.2"/>
    <property type="gene ID" value="Smp_021390"/>
</dbReference>